<reference evidence="1" key="1">
    <citation type="journal article" date="2020" name="Nature">
        <title>Giant virus diversity and host interactions through global metagenomics.</title>
        <authorList>
            <person name="Schulz F."/>
            <person name="Roux S."/>
            <person name="Paez-Espino D."/>
            <person name="Jungbluth S."/>
            <person name="Walsh D.A."/>
            <person name="Denef V.J."/>
            <person name="McMahon K.D."/>
            <person name="Konstantinidis K.T."/>
            <person name="Eloe-Fadrosh E.A."/>
            <person name="Kyrpides N.C."/>
            <person name="Woyke T."/>
        </authorList>
    </citation>
    <scope>NUCLEOTIDE SEQUENCE</scope>
    <source>
        <strain evidence="1">GVMAG-M-3300009161-30</strain>
    </source>
</reference>
<organism evidence="1">
    <name type="scientific">viral metagenome</name>
    <dbReference type="NCBI Taxonomy" id="1070528"/>
    <lineage>
        <taxon>unclassified sequences</taxon>
        <taxon>metagenomes</taxon>
        <taxon>organismal metagenomes</taxon>
    </lineage>
</organism>
<sequence length="528" mass="58511">MATYSIDQIVARGNDAIFGDVTIITDVNNITTIDMYTFYLIGQTTTTPAYYIYTSSPGMTINGGVIATATFNSNSNIIGIFLSKGITGINNAFNTMTNLQYLQVLNGVLTINTGAFTGCTKLKPISPSLPYQGTIYTSLYATSVITNFFGTNNTNGFYLNIYTTPADSYTLIDIVNRGEYNPVFGDITIIVKDYPSPNGVGRPTLPGGVKSTGSFICPLYSFTFAGIMSLPDISAAIYTTSRTSPITSIAAGSFNGVNHLLGAFLSSSITTIESDVFKSTINLKYIEILNSVTSINSTAFIGSTTLKPISPSLPYIGTIYTSTPPTEYISNFFNNNGFYLNFLSLSTNVTPPVLCFKEGSKILYYNRKTNQEQYIEIEKLKKGDIVKTFLHRYKKIEHIGNSKMYNNVNNIRSMDKLYKCSKTQYPELFEDLIITGAHSILVNDFKDNEKEKTLEVLSDIYVTDKKYRLPACIDKRAQIYEVEGNHTIWHFSLEHDDYYMNYGVFANGLLVETASNYTMLECSGLNIV</sequence>
<dbReference type="AlphaFoldDB" id="A0A6C0EW79"/>
<protein>
    <recommendedName>
        <fullName evidence="2">Hedgehog/Intein (Hint) domain-containing protein</fullName>
    </recommendedName>
</protein>
<dbReference type="InterPro" id="IPR032675">
    <property type="entry name" value="LRR_dom_sf"/>
</dbReference>
<name>A0A6C0EW79_9ZZZZ</name>
<evidence type="ECO:0008006" key="2">
    <source>
        <dbReference type="Google" id="ProtNLM"/>
    </source>
</evidence>
<dbReference type="Pfam" id="PF13306">
    <property type="entry name" value="LRR_5"/>
    <property type="match status" value="2"/>
</dbReference>
<dbReference type="InterPro" id="IPR026906">
    <property type="entry name" value="LRR_5"/>
</dbReference>
<dbReference type="EMBL" id="MN738944">
    <property type="protein sequence ID" value="QHT32500.1"/>
    <property type="molecule type" value="Genomic_DNA"/>
</dbReference>
<dbReference type="Gene3D" id="3.80.10.10">
    <property type="entry name" value="Ribonuclease Inhibitor"/>
    <property type="match status" value="2"/>
</dbReference>
<evidence type="ECO:0000313" key="1">
    <source>
        <dbReference type="EMBL" id="QHT32500.1"/>
    </source>
</evidence>
<proteinExistence type="predicted"/>
<accession>A0A6C0EW79</accession>